<evidence type="ECO:0000313" key="4">
    <source>
        <dbReference type="Proteomes" id="UP000799421"/>
    </source>
</evidence>
<dbReference type="PANTHER" id="PTHR43092:SF2">
    <property type="entry name" value="HERCYNYLCYSTEINE SULFOXIDE LYASE"/>
    <property type="match status" value="1"/>
</dbReference>
<dbReference type="InterPro" id="IPR000192">
    <property type="entry name" value="Aminotrans_V_dom"/>
</dbReference>
<reference evidence="3" key="1">
    <citation type="journal article" date="2020" name="Stud. Mycol.">
        <title>101 Dothideomycetes genomes: a test case for predicting lifestyles and emergence of pathogens.</title>
        <authorList>
            <person name="Haridas S."/>
            <person name="Albert R."/>
            <person name="Binder M."/>
            <person name="Bloem J."/>
            <person name="Labutti K."/>
            <person name="Salamov A."/>
            <person name="Andreopoulos B."/>
            <person name="Baker S."/>
            <person name="Barry K."/>
            <person name="Bills G."/>
            <person name="Bluhm B."/>
            <person name="Cannon C."/>
            <person name="Castanera R."/>
            <person name="Culley D."/>
            <person name="Daum C."/>
            <person name="Ezra D."/>
            <person name="Gonzalez J."/>
            <person name="Henrissat B."/>
            <person name="Kuo A."/>
            <person name="Liang C."/>
            <person name="Lipzen A."/>
            <person name="Lutzoni F."/>
            <person name="Magnuson J."/>
            <person name="Mondo S."/>
            <person name="Nolan M."/>
            <person name="Ohm R."/>
            <person name="Pangilinan J."/>
            <person name="Park H.-J."/>
            <person name="Ramirez L."/>
            <person name="Alfaro M."/>
            <person name="Sun H."/>
            <person name="Tritt A."/>
            <person name="Yoshinaga Y."/>
            <person name="Zwiers L.-H."/>
            <person name="Turgeon B."/>
            <person name="Goodwin S."/>
            <person name="Spatafora J."/>
            <person name="Crous P."/>
            <person name="Grigoriev I."/>
        </authorList>
    </citation>
    <scope>NUCLEOTIDE SEQUENCE</scope>
    <source>
        <strain evidence="3">CBS 480.64</strain>
    </source>
</reference>
<feature type="domain" description="Aminotransferase class V" evidence="2">
    <location>
        <begin position="60"/>
        <end position="238"/>
    </location>
</feature>
<dbReference type="InterPro" id="IPR015421">
    <property type="entry name" value="PyrdxlP-dep_Trfase_major"/>
</dbReference>
<sequence>MSKIGCGPSALSEFPLAKGYRNLNHGSFGTYPLSIQPILDKYRRDCEARPDLWIRWEYPKLLDRSREAIAAFVHAPVETCVLVPNATTGLNVVLRNLTYTKGDTVIYFPSIYGACEKTIMHLMETTPLSAHRLDSSLSVLDGDAICDSFRSAITTLRSRGQTPKVAVFDTISAIPGTRMPFERLTQICREASVLSCIDAAHSIGQIPLNLTQLDPDFFFTNCHKWLYTPRGCALLYVPVRNQHLIRTPFPTSHGFVPRVGQGINNPLPPTTKSEFVNNFEFVATLDNTPYLSIPAALEWRRRAVYKNLEGDEAIYTYLHTLAADSGRVVAEILGTEAMEQHPRSAFANVRLPLTSTASKAADVARGITDVVLREYDSFVLVYVYNGMLWVRLSAQMYLGIGDFEWVGKVLKGVCERVQRGSKL</sequence>
<dbReference type="Proteomes" id="UP000799421">
    <property type="component" value="Unassembled WGS sequence"/>
</dbReference>
<dbReference type="Gene3D" id="3.40.640.10">
    <property type="entry name" value="Type I PLP-dependent aspartate aminotransferase-like (Major domain)"/>
    <property type="match status" value="1"/>
</dbReference>
<dbReference type="SUPFAM" id="SSF53383">
    <property type="entry name" value="PLP-dependent transferases"/>
    <property type="match status" value="1"/>
</dbReference>
<dbReference type="EMBL" id="MU005988">
    <property type="protein sequence ID" value="KAF2859813.1"/>
    <property type="molecule type" value="Genomic_DNA"/>
</dbReference>
<evidence type="ECO:0000313" key="3">
    <source>
        <dbReference type="EMBL" id="KAF2859813.1"/>
    </source>
</evidence>
<dbReference type="OrthoDB" id="5978656at2759"/>
<gene>
    <name evidence="3" type="ORF">K470DRAFT_233667</name>
</gene>
<proteinExistence type="predicted"/>
<organism evidence="3 4">
    <name type="scientific">Piedraia hortae CBS 480.64</name>
    <dbReference type="NCBI Taxonomy" id="1314780"/>
    <lineage>
        <taxon>Eukaryota</taxon>
        <taxon>Fungi</taxon>
        <taxon>Dikarya</taxon>
        <taxon>Ascomycota</taxon>
        <taxon>Pezizomycotina</taxon>
        <taxon>Dothideomycetes</taxon>
        <taxon>Dothideomycetidae</taxon>
        <taxon>Capnodiales</taxon>
        <taxon>Piedraiaceae</taxon>
        <taxon>Piedraia</taxon>
    </lineage>
</organism>
<evidence type="ECO:0000259" key="2">
    <source>
        <dbReference type="Pfam" id="PF00266"/>
    </source>
</evidence>
<evidence type="ECO:0000256" key="1">
    <source>
        <dbReference type="ARBA" id="ARBA00022898"/>
    </source>
</evidence>
<dbReference type="AlphaFoldDB" id="A0A6A7BXJ6"/>
<protein>
    <submittedName>
        <fullName evidence="3">PLP-dependent transferase</fullName>
    </submittedName>
</protein>
<name>A0A6A7BXJ6_9PEZI</name>
<accession>A0A6A7BXJ6</accession>
<dbReference type="Pfam" id="PF00266">
    <property type="entry name" value="Aminotran_5"/>
    <property type="match status" value="1"/>
</dbReference>
<dbReference type="PANTHER" id="PTHR43092">
    <property type="entry name" value="L-CYSTEINE DESULFHYDRASE"/>
    <property type="match status" value="1"/>
</dbReference>
<keyword evidence="1" id="KW-0663">Pyridoxal phosphate</keyword>
<dbReference type="GO" id="GO:0016740">
    <property type="term" value="F:transferase activity"/>
    <property type="evidence" value="ECO:0007669"/>
    <property type="project" value="UniProtKB-KW"/>
</dbReference>
<dbReference type="InterPro" id="IPR015424">
    <property type="entry name" value="PyrdxlP-dep_Trfase"/>
</dbReference>
<keyword evidence="3" id="KW-0808">Transferase</keyword>
<keyword evidence="4" id="KW-1185">Reference proteome</keyword>